<dbReference type="Proteomes" id="UP000807469">
    <property type="component" value="Unassembled WGS sequence"/>
</dbReference>
<name>A0A9P6CSP5_9AGAR</name>
<feature type="compositionally biased region" description="Polar residues" evidence="1">
    <location>
        <begin position="190"/>
        <end position="218"/>
    </location>
</feature>
<proteinExistence type="predicted"/>
<accession>A0A9P6CSP5</accession>
<comment type="caution">
    <text evidence="2">The sequence shown here is derived from an EMBL/GenBank/DDBJ whole genome shotgun (WGS) entry which is preliminary data.</text>
</comment>
<evidence type="ECO:0000256" key="1">
    <source>
        <dbReference type="SAM" id="MobiDB-lite"/>
    </source>
</evidence>
<feature type="compositionally biased region" description="Polar residues" evidence="1">
    <location>
        <begin position="247"/>
        <end position="257"/>
    </location>
</feature>
<sequence>MSARQTNSAPQASVIFYGRSLVIYRISSQYGPGLPPLNTQFNVPARKPIPSYLVQLPQYPPPLTPEKQRFIEARMRLAFGPQNGVATNPRPTVHQVAQSVTEIATITQNIEFAFKAYQERKMDDFQNLQTMCSMLVTYENLEKEHWKLLCKKALQERDAARAIIARNAAAGQPFYYRSAAAAPTRERTRSVSPLSRHSTGPTRSARSLPHSRSASPTSPVDYPAHSSPQHQQCSPVDLETGTPPPLSGSTAGSNDSDTLPEAENVPRTPVRSTPSPANMLGGFFPTEQGDSNPRRRRSCDSTHSANSAGTLVDGLLFAGPISRPTAAPLLPSDLAHVDLMYLKMGDHLVCRVCKLAAERNPQHHSLAEPTKYPLDASWDILKEHCVRLHPQESLEISRLHPAEVHELRRLTGSL</sequence>
<reference evidence="2" key="1">
    <citation type="submission" date="2020-11" db="EMBL/GenBank/DDBJ databases">
        <authorList>
            <consortium name="DOE Joint Genome Institute"/>
            <person name="Ahrendt S."/>
            <person name="Riley R."/>
            <person name="Andreopoulos W."/>
            <person name="Labutti K."/>
            <person name="Pangilinan J."/>
            <person name="Ruiz-Duenas F.J."/>
            <person name="Barrasa J.M."/>
            <person name="Sanchez-Garcia M."/>
            <person name="Camarero S."/>
            <person name="Miyauchi S."/>
            <person name="Serrano A."/>
            <person name="Linde D."/>
            <person name="Babiker R."/>
            <person name="Drula E."/>
            <person name="Ayuso-Fernandez I."/>
            <person name="Pacheco R."/>
            <person name="Padilla G."/>
            <person name="Ferreira P."/>
            <person name="Barriuso J."/>
            <person name="Kellner H."/>
            <person name="Castanera R."/>
            <person name="Alfaro M."/>
            <person name="Ramirez L."/>
            <person name="Pisabarro A.G."/>
            <person name="Kuo A."/>
            <person name="Tritt A."/>
            <person name="Lipzen A."/>
            <person name="He G."/>
            <person name="Yan M."/>
            <person name="Ng V."/>
            <person name="Cullen D."/>
            <person name="Martin F."/>
            <person name="Rosso M.-N."/>
            <person name="Henrissat B."/>
            <person name="Hibbett D."/>
            <person name="Martinez A.T."/>
            <person name="Grigoriev I.V."/>
        </authorList>
    </citation>
    <scope>NUCLEOTIDE SEQUENCE</scope>
    <source>
        <strain evidence="2">CIRM-BRFM 674</strain>
    </source>
</reference>
<organism evidence="2 3">
    <name type="scientific">Pholiota conissans</name>
    <dbReference type="NCBI Taxonomy" id="109636"/>
    <lineage>
        <taxon>Eukaryota</taxon>
        <taxon>Fungi</taxon>
        <taxon>Dikarya</taxon>
        <taxon>Basidiomycota</taxon>
        <taxon>Agaricomycotina</taxon>
        <taxon>Agaricomycetes</taxon>
        <taxon>Agaricomycetidae</taxon>
        <taxon>Agaricales</taxon>
        <taxon>Agaricineae</taxon>
        <taxon>Strophariaceae</taxon>
        <taxon>Pholiota</taxon>
    </lineage>
</organism>
<gene>
    <name evidence="2" type="ORF">BDN70DRAFT_994216</name>
</gene>
<dbReference type="AlphaFoldDB" id="A0A9P6CSP5"/>
<keyword evidence="3" id="KW-1185">Reference proteome</keyword>
<feature type="region of interest" description="Disordered" evidence="1">
    <location>
        <begin position="180"/>
        <end position="305"/>
    </location>
</feature>
<protein>
    <submittedName>
        <fullName evidence="2">Uncharacterized protein</fullName>
    </submittedName>
</protein>
<dbReference type="OrthoDB" id="3066809at2759"/>
<dbReference type="EMBL" id="MU155234">
    <property type="protein sequence ID" value="KAF9478446.1"/>
    <property type="molecule type" value="Genomic_DNA"/>
</dbReference>
<evidence type="ECO:0000313" key="2">
    <source>
        <dbReference type="EMBL" id="KAF9478446.1"/>
    </source>
</evidence>
<evidence type="ECO:0000313" key="3">
    <source>
        <dbReference type="Proteomes" id="UP000807469"/>
    </source>
</evidence>